<comment type="similarity">
    <text evidence="1">Belongs to the peptidase S1C family.</text>
</comment>
<dbReference type="GO" id="GO:0006508">
    <property type="term" value="P:proteolysis"/>
    <property type="evidence" value="ECO:0007669"/>
    <property type="project" value="UniProtKB-KW"/>
</dbReference>
<evidence type="ECO:0000313" key="6">
    <source>
        <dbReference type="Proteomes" id="UP000319619"/>
    </source>
</evidence>
<dbReference type="Pfam" id="PF13180">
    <property type="entry name" value="PDZ_2"/>
    <property type="match status" value="1"/>
</dbReference>
<protein>
    <submittedName>
        <fullName evidence="5">2-alkenal reductase</fullName>
    </submittedName>
</protein>
<name>A0A532UZ73_UNCL8</name>
<dbReference type="InterPro" id="IPR009003">
    <property type="entry name" value="Peptidase_S1_PA"/>
</dbReference>
<dbReference type="SUPFAM" id="SSF50494">
    <property type="entry name" value="Trypsin-like serine proteases"/>
    <property type="match status" value="1"/>
</dbReference>
<comment type="caution">
    <text evidence="5">The sequence shown here is derived from an EMBL/GenBank/DDBJ whole genome shotgun (WGS) entry which is preliminary data.</text>
</comment>
<feature type="domain" description="PDZ" evidence="4">
    <location>
        <begin position="299"/>
        <end position="370"/>
    </location>
</feature>
<evidence type="ECO:0000256" key="1">
    <source>
        <dbReference type="ARBA" id="ARBA00010541"/>
    </source>
</evidence>
<dbReference type="InterPro" id="IPR001478">
    <property type="entry name" value="PDZ"/>
</dbReference>
<organism evidence="5 6">
    <name type="scientific">candidate division LCP-89 bacterium B3_LCP</name>
    <dbReference type="NCBI Taxonomy" id="2012998"/>
    <lineage>
        <taxon>Bacteria</taxon>
        <taxon>Pseudomonadati</taxon>
        <taxon>Bacteria division LCP-89</taxon>
    </lineage>
</organism>
<dbReference type="PANTHER" id="PTHR22939">
    <property type="entry name" value="SERINE PROTEASE FAMILY S1C HTRA-RELATED"/>
    <property type="match status" value="1"/>
</dbReference>
<dbReference type="Pfam" id="PF13365">
    <property type="entry name" value="Trypsin_2"/>
    <property type="match status" value="1"/>
</dbReference>
<proteinExistence type="inferred from homology"/>
<gene>
    <name evidence="5" type="ORF">CEE37_07980</name>
</gene>
<dbReference type="PANTHER" id="PTHR22939:SF129">
    <property type="entry name" value="SERINE PROTEASE HTRA2, MITOCHONDRIAL"/>
    <property type="match status" value="1"/>
</dbReference>
<dbReference type="InterPro" id="IPR036034">
    <property type="entry name" value="PDZ_sf"/>
</dbReference>
<dbReference type="Proteomes" id="UP000319619">
    <property type="component" value="Unassembled WGS sequence"/>
</dbReference>
<evidence type="ECO:0000313" key="5">
    <source>
        <dbReference type="EMBL" id="TKJ40255.1"/>
    </source>
</evidence>
<dbReference type="Gene3D" id="2.40.10.120">
    <property type="match status" value="1"/>
</dbReference>
<dbReference type="PRINTS" id="PR00834">
    <property type="entry name" value="PROTEASES2C"/>
</dbReference>
<dbReference type="EMBL" id="NJBN01000005">
    <property type="protein sequence ID" value="TKJ40255.1"/>
    <property type="molecule type" value="Genomic_DNA"/>
</dbReference>
<accession>A0A532UZ73</accession>
<dbReference type="GO" id="GO:0004252">
    <property type="term" value="F:serine-type endopeptidase activity"/>
    <property type="evidence" value="ECO:0007669"/>
    <property type="project" value="InterPro"/>
</dbReference>
<dbReference type="Gene3D" id="2.30.42.10">
    <property type="match status" value="1"/>
</dbReference>
<dbReference type="SUPFAM" id="SSF50156">
    <property type="entry name" value="PDZ domain-like"/>
    <property type="match status" value="1"/>
</dbReference>
<keyword evidence="2" id="KW-0645">Protease</keyword>
<evidence type="ECO:0000256" key="3">
    <source>
        <dbReference type="ARBA" id="ARBA00022801"/>
    </source>
</evidence>
<evidence type="ECO:0000256" key="2">
    <source>
        <dbReference type="ARBA" id="ARBA00022670"/>
    </source>
</evidence>
<dbReference type="SMART" id="SM00228">
    <property type="entry name" value="PDZ"/>
    <property type="match status" value="1"/>
</dbReference>
<dbReference type="AlphaFoldDB" id="A0A532UZ73"/>
<keyword evidence="3" id="KW-0378">Hydrolase</keyword>
<dbReference type="PROSITE" id="PS50106">
    <property type="entry name" value="PDZ"/>
    <property type="match status" value="1"/>
</dbReference>
<reference evidence="5 6" key="1">
    <citation type="submission" date="2017-06" db="EMBL/GenBank/DDBJ databases">
        <title>Novel microbial phyla capable of carbon fixation and sulfur reduction in deep-sea sediments.</title>
        <authorList>
            <person name="Huang J."/>
            <person name="Baker B."/>
            <person name="Wang Y."/>
        </authorList>
    </citation>
    <scope>NUCLEOTIDE SEQUENCE [LARGE SCALE GENOMIC DNA]</scope>
    <source>
        <strain evidence="5">B3_LCP</strain>
    </source>
</reference>
<dbReference type="InterPro" id="IPR001940">
    <property type="entry name" value="Peptidase_S1C"/>
</dbReference>
<sequence>MEKSQRFEVKLWRDITIGFLIGAVVILGFREYFRSQLTAGISVEGISAQENPAQTQGTAPIQSSSQYFAETVTESRNNAITRAIKEVAPAVVGINVTQVREYRSPNPFWNDPFWGQFFRGRNYQKKVENLGSGFIISPDGLVITNEHVVHNATEILVTMEGGEQYHAQIVGADYYSDIALLQIHADNLPYAKLSQSDEIIIGEWVIALGNPFGLFTNNDQPTATVGVVSATDRDFNRTSEGRIYKNMIQTDASINRGNSGGPLVNAEGEVIGMATMIFTEGGGSLGIGFATPVYRITEIVEALQEAGGVNRNYWTGLSIQNLDRLIALSMKLNSTDGVIVTDVETDSPGEKAGFQVADIIIAINNQKVTNYNAVRTFLENEDLKVGDLLNFTIKRDGKNRDLELRLEEMPR</sequence>
<evidence type="ECO:0000259" key="4">
    <source>
        <dbReference type="PROSITE" id="PS50106"/>
    </source>
</evidence>